<accession>A0ABV8TWL7</accession>
<keyword evidence="3" id="KW-0067">ATP-binding</keyword>
<protein>
    <submittedName>
        <fullName evidence="3">ATP-binding protein</fullName>
    </submittedName>
</protein>
<name>A0ABV8TWL7_9ACTN</name>
<keyword evidence="3" id="KW-0547">Nucleotide-binding</keyword>
<dbReference type="PANTHER" id="PTHR30050:SF4">
    <property type="entry name" value="ATP-BINDING PROTEIN RV3427C IN INSERTION SEQUENCE-RELATED"/>
    <property type="match status" value="1"/>
</dbReference>
<proteinExistence type="predicted"/>
<dbReference type="EMBL" id="JBHSDK010000012">
    <property type="protein sequence ID" value="MFC4335189.1"/>
    <property type="molecule type" value="Genomic_DNA"/>
</dbReference>
<evidence type="ECO:0000259" key="2">
    <source>
        <dbReference type="Pfam" id="PF01695"/>
    </source>
</evidence>
<sequence>MGDNLSSIPADNPFIRHIRGERRRPRRTEDPDRCRFHPDKPRIGCSDCLTDARVEGDLEAIARWHAAVQAGECDARFPPRFRTAQPSEPEIAAWVGEWEAREDPPGLLILGSVGVGKTHQAFGALRAAVTGARPVKWAAVSAGAMFDSLRPGDKRDPEKAMNSYLTVPLVLVDDLGAGKTSEWTEDVVFRVIDGRYAAELPVIVTSNGTPVELRERLGDRVVSRLAEMCRRVHLTGPDRRRQAAAEQRRAA</sequence>
<dbReference type="Pfam" id="PF01695">
    <property type="entry name" value="IstB_IS21"/>
    <property type="match status" value="1"/>
</dbReference>
<reference evidence="4" key="1">
    <citation type="journal article" date="2019" name="Int. J. Syst. Evol. Microbiol.">
        <title>The Global Catalogue of Microorganisms (GCM) 10K type strain sequencing project: providing services to taxonomists for standard genome sequencing and annotation.</title>
        <authorList>
            <consortium name="The Broad Institute Genomics Platform"/>
            <consortium name="The Broad Institute Genome Sequencing Center for Infectious Disease"/>
            <person name="Wu L."/>
            <person name="Ma J."/>
        </authorList>
    </citation>
    <scope>NUCLEOTIDE SEQUENCE [LARGE SCALE GENOMIC DNA]</scope>
    <source>
        <strain evidence="4">IBRC-M 10908</strain>
    </source>
</reference>
<evidence type="ECO:0000313" key="4">
    <source>
        <dbReference type="Proteomes" id="UP001595823"/>
    </source>
</evidence>
<dbReference type="SUPFAM" id="SSF52540">
    <property type="entry name" value="P-loop containing nucleoside triphosphate hydrolases"/>
    <property type="match status" value="1"/>
</dbReference>
<evidence type="ECO:0000313" key="3">
    <source>
        <dbReference type="EMBL" id="MFC4335189.1"/>
    </source>
</evidence>
<dbReference type="InterPro" id="IPR002611">
    <property type="entry name" value="IstB_ATP-bd"/>
</dbReference>
<dbReference type="PANTHER" id="PTHR30050">
    <property type="entry name" value="CHROMOSOMAL REPLICATION INITIATOR PROTEIN DNAA"/>
    <property type="match status" value="1"/>
</dbReference>
<evidence type="ECO:0000256" key="1">
    <source>
        <dbReference type="SAM" id="MobiDB-lite"/>
    </source>
</evidence>
<feature type="region of interest" description="Disordered" evidence="1">
    <location>
        <begin position="1"/>
        <end position="35"/>
    </location>
</feature>
<gene>
    <name evidence="3" type="ORF">ACFPET_08260</name>
</gene>
<dbReference type="GO" id="GO:0005524">
    <property type="term" value="F:ATP binding"/>
    <property type="evidence" value="ECO:0007669"/>
    <property type="project" value="UniProtKB-KW"/>
</dbReference>
<dbReference type="InterPro" id="IPR027417">
    <property type="entry name" value="P-loop_NTPase"/>
</dbReference>
<keyword evidence="4" id="KW-1185">Reference proteome</keyword>
<organism evidence="3 4">
    <name type="scientific">Salininema proteolyticum</name>
    <dbReference type="NCBI Taxonomy" id="1607685"/>
    <lineage>
        <taxon>Bacteria</taxon>
        <taxon>Bacillati</taxon>
        <taxon>Actinomycetota</taxon>
        <taxon>Actinomycetes</taxon>
        <taxon>Glycomycetales</taxon>
        <taxon>Glycomycetaceae</taxon>
        <taxon>Salininema</taxon>
    </lineage>
</organism>
<comment type="caution">
    <text evidence="3">The sequence shown here is derived from an EMBL/GenBank/DDBJ whole genome shotgun (WGS) entry which is preliminary data.</text>
</comment>
<dbReference type="Gene3D" id="3.40.50.300">
    <property type="entry name" value="P-loop containing nucleotide triphosphate hydrolases"/>
    <property type="match status" value="1"/>
</dbReference>
<dbReference type="Proteomes" id="UP001595823">
    <property type="component" value="Unassembled WGS sequence"/>
</dbReference>
<dbReference type="RefSeq" id="WP_380619639.1">
    <property type="nucleotide sequence ID" value="NZ_JBHSDK010000012.1"/>
</dbReference>
<feature type="domain" description="IstB-like ATP-binding" evidence="2">
    <location>
        <begin position="107"/>
        <end position="238"/>
    </location>
</feature>
<feature type="compositionally biased region" description="Basic residues" evidence="1">
    <location>
        <begin position="16"/>
        <end position="26"/>
    </location>
</feature>